<comment type="caution">
    <text evidence="2">The sequence shown here is derived from an EMBL/GenBank/DDBJ whole genome shotgun (WGS) entry which is preliminary data.</text>
</comment>
<name>A0A5C5VI41_9BACT</name>
<proteinExistence type="predicted"/>
<feature type="transmembrane region" description="Helical" evidence="1">
    <location>
        <begin position="5"/>
        <end position="25"/>
    </location>
</feature>
<dbReference type="OrthoDB" id="9904922at2"/>
<accession>A0A5C5VI41</accession>
<keyword evidence="1" id="KW-0812">Transmembrane</keyword>
<keyword evidence="1" id="KW-0472">Membrane</keyword>
<gene>
    <name evidence="2" type="ORF">KOR34_31970</name>
</gene>
<keyword evidence="1" id="KW-1133">Transmembrane helix</keyword>
<organism evidence="2 3">
    <name type="scientific">Posidoniimonas corsicana</name>
    <dbReference type="NCBI Taxonomy" id="1938618"/>
    <lineage>
        <taxon>Bacteria</taxon>
        <taxon>Pseudomonadati</taxon>
        <taxon>Planctomycetota</taxon>
        <taxon>Planctomycetia</taxon>
        <taxon>Pirellulales</taxon>
        <taxon>Lacipirellulaceae</taxon>
        <taxon>Posidoniimonas</taxon>
    </lineage>
</organism>
<dbReference type="Proteomes" id="UP000316714">
    <property type="component" value="Unassembled WGS sequence"/>
</dbReference>
<sequence length="123" mass="13428">MRRSYLAPIACIASGLAVIVGSIILQQTPNPNAVWTPEKVAEYQQVYDELMDLVGRQDIPRDDPRRVAVEQRYSELQEELNQARGPAVVVGMVLQMLGVGLGLVGSIWLIVRQNQAADQAGSG</sequence>
<reference evidence="2 3" key="1">
    <citation type="submission" date="2019-02" db="EMBL/GenBank/DDBJ databases">
        <title>Deep-cultivation of Planctomycetes and their phenomic and genomic characterization uncovers novel biology.</title>
        <authorList>
            <person name="Wiegand S."/>
            <person name="Jogler M."/>
            <person name="Boedeker C."/>
            <person name="Pinto D."/>
            <person name="Vollmers J."/>
            <person name="Rivas-Marin E."/>
            <person name="Kohn T."/>
            <person name="Peeters S.H."/>
            <person name="Heuer A."/>
            <person name="Rast P."/>
            <person name="Oberbeckmann S."/>
            <person name="Bunk B."/>
            <person name="Jeske O."/>
            <person name="Meyerdierks A."/>
            <person name="Storesund J.E."/>
            <person name="Kallscheuer N."/>
            <person name="Luecker S."/>
            <person name="Lage O.M."/>
            <person name="Pohl T."/>
            <person name="Merkel B.J."/>
            <person name="Hornburger P."/>
            <person name="Mueller R.-W."/>
            <person name="Bruemmer F."/>
            <person name="Labrenz M."/>
            <person name="Spormann A.M."/>
            <person name="Op Den Camp H."/>
            <person name="Overmann J."/>
            <person name="Amann R."/>
            <person name="Jetten M.S.M."/>
            <person name="Mascher T."/>
            <person name="Medema M.H."/>
            <person name="Devos D.P."/>
            <person name="Kaster A.-K."/>
            <person name="Ovreas L."/>
            <person name="Rohde M."/>
            <person name="Galperin M.Y."/>
            <person name="Jogler C."/>
        </authorList>
    </citation>
    <scope>NUCLEOTIDE SEQUENCE [LARGE SCALE GENOMIC DNA]</scope>
    <source>
        <strain evidence="2 3">KOR34</strain>
    </source>
</reference>
<dbReference type="EMBL" id="SIHJ01000001">
    <property type="protein sequence ID" value="TWT38228.1"/>
    <property type="molecule type" value="Genomic_DNA"/>
</dbReference>
<feature type="transmembrane region" description="Helical" evidence="1">
    <location>
        <begin position="87"/>
        <end position="111"/>
    </location>
</feature>
<evidence type="ECO:0000256" key="1">
    <source>
        <dbReference type="SAM" id="Phobius"/>
    </source>
</evidence>
<evidence type="ECO:0000313" key="3">
    <source>
        <dbReference type="Proteomes" id="UP000316714"/>
    </source>
</evidence>
<dbReference type="RefSeq" id="WP_146565603.1">
    <property type="nucleotide sequence ID" value="NZ_SIHJ01000001.1"/>
</dbReference>
<evidence type="ECO:0000313" key="2">
    <source>
        <dbReference type="EMBL" id="TWT38228.1"/>
    </source>
</evidence>
<keyword evidence="3" id="KW-1185">Reference proteome</keyword>
<dbReference type="AlphaFoldDB" id="A0A5C5VI41"/>
<protein>
    <submittedName>
        <fullName evidence="2">Uncharacterized protein</fullName>
    </submittedName>
</protein>